<reference evidence="3 4" key="1">
    <citation type="submission" date="2023-03" db="EMBL/GenBank/DDBJ databases">
        <title>Genome insight into feeding habits of ladybird beetles.</title>
        <authorList>
            <person name="Li H.-S."/>
            <person name="Huang Y.-H."/>
            <person name="Pang H."/>
        </authorList>
    </citation>
    <scope>NUCLEOTIDE SEQUENCE [LARGE SCALE GENOMIC DNA]</scope>
    <source>
        <strain evidence="3">SYSU_2023b</strain>
        <tissue evidence="3">Whole body</tissue>
    </source>
</reference>
<feature type="domain" description="Fibronectin type-III" evidence="2">
    <location>
        <begin position="527"/>
        <end position="624"/>
    </location>
</feature>
<dbReference type="InterPro" id="IPR050713">
    <property type="entry name" value="RTP_Phos/Ushers"/>
</dbReference>
<sequence length="1040" mass="120187">MKSFSKLVQQKRTKMLVLCVILFAFIFSKNTGGAIELTYIVRKEGQSLQHSCVGEGNERYEGIGWTYPVPVNGKLYKEESYYVPTIDNNYNCNFSHDEHCSKVWAMRNWEIDNNTTRRYDYISDERWNEIPTYYVSNETKDFTDKIEVTKTFKLAFSVRASGNIELFICEGWNPREYPCYYINITDREVTLSRHMTMTENDVEGGAVIDSYKAFSKIIFIEEWRDFEIAVNSKGRISLKDINLNRTMIEKIDKSPLKPTYLFFKSKQPSIWKIHQNNFFYTKKAQISRFGPSMRLNSEDLCVNLYVTSCTNCLLTFFLRINGTKVPLYPTQLRKSGDWSLIRLTKENVEADYLNIFVETSFLNLDKVGEGFWGVDDVRVCHKNEVKISILKASNYLSGNESGLTCQIVGKPNLRPTRKMYDHLKSYPVIDSTSDYTSINLTWTAEDAEQDVDYFIRYQANDICIDPPFNPKRIKSNGFIVTKTNRLHLKDLLPYTSYNLTFSTMLHLTEKQITISTKESPYISLEEQPNRIRITEITDKTVKVSWDEVDCKHIYGHIIYSLEVVDKLSKNVTNLGEQTDNVRVITGLKPYTTYTLNIATSRRTVKPHNKSKKITTSLFFTTKPGLASPPQNLEIYATSNTSISLRYNLPDERQGIPVELHITRCNPLTLKKCKTFQMSVAPCKIFNEKYCVHVANLIPNQKQLMRLSLKNEGSHTFGEEALIEGFTQDHVPGQPTNITYKMVDCSSSALYCNLNISWLHPYNQNGTITSFNVFLNTSEAGSENFEGTYVISNENYLPKYTYQIKKVPFSKLYNIFVQSVNNNFKSPFTTKTVVHTADLGDLIDQSPSLVKTFEDSFVFELKPPDRRLTTTLTVLVQDFNESHAIDEKILDRINLADNLCNDFGDTWISQTVKIDDNLKKITVGKSDPSGKRLMPQTKYCITFLMENEYQNSYHENVYYETLTTISHVEEAAEGPNIFLIILIVLIILIIVGLLVTWFILKKKKNSRRRSRQMEDNEHDYETLPFDEPIVNNNMYDHLEHK</sequence>
<dbReference type="CDD" id="cd00063">
    <property type="entry name" value="FN3"/>
    <property type="match status" value="2"/>
</dbReference>
<dbReference type="PANTHER" id="PTHR46957">
    <property type="entry name" value="CYTOKINE RECEPTOR"/>
    <property type="match status" value="1"/>
</dbReference>
<dbReference type="InterPro" id="IPR036116">
    <property type="entry name" value="FN3_sf"/>
</dbReference>
<feature type="transmembrane region" description="Helical" evidence="1">
    <location>
        <begin position="976"/>
        <end position="999"/>
    </location>
</feature>
<protein>
    <recommendedName>
        <fullName evidence="2">Fibronectin type-III domain-containing protein</fullName>
    </recommendedName>
</protein>
<comment type="caution">
    <text evidence="3">The sequence shown here is derived from an EMBL/GenBank/DDBJ whole genome shotgun (WGS) entry which is preliminary data.</text>
</comment>
<keyword evidence="1" id="KW-0472">Membrane</keyword>
<accession>A0AAW1TW15</accession>
<keyword evidence="1" id="KW-0812">Transmembrane</keyword>
<dbReference type="EMBL" id="JARQZJ010000011">
    <property type="protein sequence ID" value="KAK9872527.1"/>
    <property type="molecule type" value="Genomic_DNA"/>
</dbReference>
<evidence type="ECO:0000313" key="3">
    <source>
        <dbReference type="EMBL" id="KAK9872527.1"/>
    </source>
</evidence>
<dbReference type="Proteomes" id="UP001431783">
    <property type="component" value="Unassembled WGS sequence"/>
</dbReference>
<dbReference type="SUPFAM" id="SSF49265">
    <property type="entry name" value="Fibronectin type III"/>
    <property type="match status" value="2"/>
</dbReference>
<dbReference type="SMART" id="SM00060">
    <property type="entry name" value="FN3"/>
    <property type="match status" value="4"/>
</dbReference>
<feature type="domain" description="Fibronectin type-III" evidence="2">
    <location>
        <begin position="733"/>
        <end position="838"/>
    </location>
</feature>
<dbReference type="AlphaFoldDB" id="A0AAW1TW15"/>
<organism evidence="3 4">
    <name type="scientific">Henosepilachna vigintioctopunctata</name>
    <dbReference type="NCBI Taxonomy" id="420089"/>
    <lineage>
        <taxon>Eukaryota</taxon>
        <taxon>Metazoa</taxon>
        <taxon>Ecdysozoa</taxon>
        <taxon>Arthropoda</taxon>
        <taxon>Hexapoda</taxon>
        <taxon>Insecta</taxon>
        <taxon>Pterygota</taxon>
        <taxon>Neoptera</taxon>
        <taxon>Endopterygota</taxon>
        <taxon>Coleoptera</taxon>
        <taxon>Polyphaga</taxon>
        <taxon>Cucujiformia</taxon>
        <taxon>Coccinelloidea</taxon>
        <taxon>Coccinellidae</taxon>
        <taxon>Epilachninae</taxon>
        <taxon>Epilachnini</taxon>
        <taxon>Henosepilachna</taxon>
    </lineage>
</organism>
<proteinExistence type="predicted"/>
<dbReference type="InterPro" id="IPR013783">
    <property type="entry name" value="Ig-like_fold"/>
</dbReference>
<keyword evidence="1" id="KW-1133">Transmembrane helix</keyword>
<dbReference type="PROSITE" id="PS50853">
    <property type="entry name" value="FN3"/>
    <property type="match status" value="2"/>
</dbReference>
<dbReference type="Pfam" id="PF00041">
    <property type="entry name" value="fn3"/>
    <property type="match status" value="1"/>
</dbReference>
<evidence type="ECO:0000259" key="2">
    <source>
        <dbReference type="PROSITE" id="PS50853"/>
    </source>
</evidence>
<evidence type="ECO:0000256" key="1">
    <source>
        <dbReference type="SAM" id="Phobius"/>
    </source>
</evidence>
<evidence type="ECO:0000313" key="4">
    <source>
        <dbReference type="Proteomes" id="UP001431783"/>
    </source>
</evidence>
<keyword evidence="4" id="KW-1185">Reference proteome</keyword>
<dbReference type="Gene3D" id="2.60.40.10">
    <property type="entry name" value="Immunoglobulins"/>
    <property type="match status" value="2"/>
</dbReference>
<dbReference type="PANTHER" id="PTHR46957:SF3">
    <property type="entry name" value="CYTOKINE RECEPTOR"/>
    <property type="match status" value="1"/>
</dbReference>
<dbReference type="GO" id="GO:0016020">
    <property type="term" value="C:membrane"/>
    <property type="evidence" value="ECO:0007669"/>
    <property type="project" value="UniProtKB-SubCell"/>
</dbReference>
<gene>
    <name evidence="3" type="ORF">WA026_017992</name>
</gene>
<dbReference type="InterPro" id="IPR003961">
    <property type="entry name" value="FN3_dom"/>
</dbReference>
<name>A0AAW1TW15_9CUCU</name>